<keyword evidence="3" id="KW-1185">Reference proteome</keyword>
<protein>
    <submittedName>
        <fullName evidence="1 2">Uncharacterized protein</fullName>
    </submittedName>
</protein>
<accession>I1HM28</accession>
<dbReference type="GeneID" id="100846905"/>
<proteinExistence type="predicted"/>
<evidence type="ECO:0000313" key="1">
    <source>
        <dbReference type="EMBL" id="KQK07617.1"/>
    </source>
</evidence>
<dbReference type="EMBL" id="CM000881">
    <property type="protein sequence ID" value="KQK07617.1"/>
    <property type="molecule type" value="Genomic_DNA"/>
</dbReference>
<dbReference type="eggNOG" id="ENOG502R86I">
    <property type="taxonomic scope" value="Eukaryota"/>
</dbReference>
<evidence type="ECO:0000313" key="2">
    <source>
        <dbReference type="EnsemblPlants" id="KQK07617"/>
    </source>
</evidence>
<dbReference type="KEGG" id="bdi:100846905"/>
<reference evidence="2" key="3">
    <citation type="submission" date="2018-08" db="UniProtKB">
        <authorList>
            <consortium name="EnsemblPlants"/>
        </authorList>
    </citation>
    <scope>IDENTIFICATION</scope>
    <source>
        <strain evidence="2">cv. Bd21</strain>
    </source>
</reference>
<sequence length="93" mass="9815">MPPWGAMAAGAGAGNGEVSVEKVDRIGYVYNAVTRPSVYGNPRPATVTKKLAAANVAISRKNSGTTLIRGGVASPEDIEEYIAKKKWEFLHGV</sequence>
<dbReference type="EnsemblPlants" id="KQK07617">
    <property type="protein sequence ID" value="KQK07617"/>
    <property type="gene ID" value="BRADI_2g36600v3"/>
</dbReference>
<dbReference type="HOGENOM" id="CLU_180353_0_0_1"/>
<dbReference type="RefSeq" id="XP_010231734.1">
    <property type="nucleotide sequence ID" value="XM_010233432.3"/>
</dbReference>
<dbReference type="Proteomes" id="UP000008810">
    <property type="component" value="Chromosome 2"/>
</dbReference>
<reference evidence="1 2" key="1">
    <citation type="journal article" date="2010" name="Nature">
        <title>Genome sequencing and analysis of the model grass Brachypodium distachyon.</title>
        <authorList>
            <consortium name="International Brachypodium Initiative"/>
        </authorList>
    </citation>
    <scope>NUCLEOTIDE SEQUENCE [LARGE SCALE GENOMIC DNA]</scope>
    <source>
        <strain evidence="1">Bd21</strain>
        <strain evidence="2">cv. Bd21</strain>
    </source>
</reference>
<dbReference type="AlphaFoldDB" id="I1HM28"/>
<reference evidence="1" key="2">
    <citation type="submission" date="2017-06" db="EMBL/GenBank/DDBJ databases">
        <title>WGS assembly of Brachypodium distachyon.</title>
        <authorList>
            <consortium name="The International Brachypodium Initiative"/>
            <person name="Lucas S."/>
            <person name="Harmon-Smith M."/>
            <person name="Lail K."/>
            <person name="Tice H."/>
            <person name="Grimwood J."/>
            <person name="Bruce D."/>
            <person name="Barry K."/>
            <person name="Shu S."/>
            <person name="Lindquist E."/>
            <person name="Wang M."/>
            <person name="Pitluck S."/>
            <person name="Vogel J.P."/>
            <person name="Garvin D.F."/>
            <person name="Mockler T.C."/>
            <person name="Schmutz J."/>
            <person name="Rokhsar D."/>
            <person name="Bevan M.W."/>
        </authorList>
    </citation>
    <scope>NUCLEOTIDE SEQUENCE</scope>
    <source>
        <strain evidence="1">Bd21</strain>
    </source>
</reference>
<dbReference type="OMA" id="RIGYVYN"/>
<gene>
    <name evidence="2" type="primary">LOC100846905</name>
    <name evidence="1" type="ORF">BRADI_2g36600v3</name>
</gene>
<evidence type="ECO:0000313" key="3">
    <source>
        <dbReference type="Proteomes" id="UP000008810"/>
    </source>
</evidence>
<organism evidence="1">
    <name type="scientific">Brachypodium distachyon</name>
    <name type="common">Purple false brome</name>
    <name type="synonym">Trachynia distachya</name>
    <dbReference type="NCBI Taxonomy" id="15368"/>
    <lineage>
        <taxon>Eukaryota</taxon>
        <taxon>Viridiplantae</taxon>
        <taxon>Streptophyta</taxon>
        <taxon>Embryophyta</taxon>
        <taxon>Tracheophyta</taxon>
        <taxon>Spermatophyta</taxon>
        <taxon>Magnoliopsida</taxon>
        <taxon>Liliopsida</taxon>
        <taxon>Poales</taxon>
        <taxon>Poaceae</taxon>
        <taxon>BOP clade</taxon>
        <taxon>Pooideae</taxon>
        <taxon>Stipodae</taxon>
        <taxon>Brachypodieae</taxon>
        <taxon>Brachypodium</taxon>
    </lineage>
</organism>
<dbReference type="OrthoDB" id="591639at2759"/>
<name>I1HM28_BRADI</name>
<dbReference type="Gramene" id="KQK07617">
    <property type="protein sequence ID" value="KQK07617"/>
    <property type="gene ID" value="BRADI_2g36600v3"/>
</dbReference>